<evidence type="ECO:0000256" key="9">
    <source>
        <dbReference type="SAM" id="Phobius"/>
    </source>
</evidence>
<gene>
    <name evidence="10" type="ORF">K7432_001838</name>
</gene>
<sequence length="500" mass="57606">MRYSEKNAEGILPIVTKLKNKPFTPRVSTYPFPSYSSPNSAITLSPSTPFPGTPRISRRCTRLFILISIFLTILTLGALTRGNLSTEVHTAMPSPQTYSNAPVEEEPKVHPPFECGEDLGIPCKFIFPTFIAEQESKGIQHFWQLALLAKQLNRTIVLPNTYMSRMSTCYQFPFSHYFSDETLKAAGIPFVYMNDFYDWVGRQGDVSAQSVLFDRKSSVHATWSKRKFSKIHCLGNWSFNYDKHDRLNIYPDKGYWRTPEARARTNDYIIDTMTKSSNGFGQIDDAPTVFLIEYRLVYTFIKVESTSPPLLYHPSIKEKVDQVASSLSPFIAVHWRMETVTPYQNLPQCAENLVKALKRISEEENIKNIYLATDYPLEDEYPHSSSWDLDELTMYHHSAIRRLKSNIKLHSWITLEQERHSINPLSADVESDFDPGLLGIFDKMMCTQADYFLAGPPECSRASSFTAQIAITRESRRKNRFNNTDSYVPDYRNIMNRWEF</sequence>
<comment type="pathway">
    <text evidence="2">Protein modification; protein glycosylation.</text>
</comment>
<dbReference type="Proteomes" id="UP001479436">
    <property type="component" value="Unassembled WGS sequence"/>
</dbReference>
<keyword evidence="6" id="KW-0119">Carbohydrate metabolism</keyword>
<evidence type="ECO:0000256" key="4">
    <source>
        <dbReference type="ARBA" id="ARBA00022824"/>
    </source>
</evidence>
<dbReference type="Pfam" id="PF10250">
    <property type="entry name" value="O-FucT"/>
    <property type="match status" value="1"/>
</dbReference>
<keyword evidence="4" id="KW-0256">Endoplasmic reticulum</keyword>
<keyword evidence="9" id="KW-1133">Transmembrane helix</keyword>
<dbReference type="Gene3D" id="3.40.50.11340">
    <property type="match status" value="1"/>
</dbReference>
<evidence type="ECO:0000313" key="10">
    <source>
        <dbReference type="EMBL" id="KAK9767915.1"/>
    </source>
</evidence>
<keyword evidence="5" id="KW-0294">Fucose metabolism</keyword>
<evidence type="ECO:0000256" key="8">
    <source>
        <dbReference type="ARBA" id="ARBA00026232"/>
    </source>
</evidence>
<comment type="caution">
    <text evidence="10">The sequence shown here is derived from an EMBL/GenBank/DDBJ whole genome shotgun (WGS) entry which is preliminary data.</text>
</comment>
<evidence type="ECO:0000256" key="1">
    <source>
        <dbReference type="ARBA" id="ARBA00004240"/>
    </source>
</evidence>
<evidence type="ECO:0000256" key="6">
    <source>
        <dbReference type="ARBA" id="ARBA00023277"/>
    </source>
</evidence>
<dbReference type="PANTHER" id="PTHR13398">
    <property type="entry name" value="GDP-FUCOSE PROTEIN O-FUCOSYLTRANSFERASE 2"/>
    <property type="match status" value="1"/>
</dbReference>
<evidence type="ECO:0000256" key="5">
    <source>
        <dbReference type="ARBA" id="ARBA00023253"/>
    </source>
</evidence>
<keyword evidence="3" id="KW-0808">Transferase</keyword>
<dbReference type="EMBL" id="JASJQH010000045">
    <property type="protein sequence ID" value="KAK9767915.1"/>
    <property type="molecule type" value="Genomic_DNA"/>
</dbReference>
<keyword evidence="11" id="KW-1185">Reference proteome</keyword>
<reference evidence="10 11" key="1">
    <citation type="submission" date="2023-04" db="EMBL/GenBank/DDBJ databases">
        <title>Genome of Basidiobolus ranarum AG-B5.</title>
        <authorList>
            <person name="Stajich J.E."/>
            <person name="Carter-House D."/>
            <person name="Gryganskyi A."/>
        </authorList>
    </citation>
    <scope>NUCLEOTIDE SEQUENCE [LARGE SCALE GENOMIC DNA]</scope>
    <source>
        <strain evidence="10 11">AG-B5</strain>
    </source>
</reference>
<feature type="transmembrane region" description="Helical" evidence="9">
    <location>
        <begin position="63"/>
        <end position="80"/>
    </location>
</feature>
<evidence type="ECO:0000256" key="2">
    <source>
        <dbReference type="ARBA" id="ARBA00004922"/>
    </source>
</evidence>
<protein>
    <recommendedName>
        <fullName evidence="8">GDP-fucose protein O-fucosyltransferase 2</fullName>
    </recommendedName>
</protein>
<evidence type="ECO:0000313" key="11">
    <source>
        <dbReference type="Proteomes" id="UP001479436"/>
    </source>
</evidence>
<accession>A0ABR2X2C0</accession>
<dbReference type="CDD" id="cd11296">
    <property type="entry name" value="O-FucT_like"/>
    <property type="match status" value="1"/>
</dbReference>
<name>A0ABR2X2C0_9FUNG</name>
<comment type="subcellular location">
    <subcellularLocation>
        <location evidence="1">Endoplasmic reticulum</location>
    </subcellularLocation>
</comment>
<keyword evidence="9" id="KW-0812">Transmembrane</keyword>
<proteinExistence type="inferred from homology"/>
<dbReference type="Gene3D" id="3.40.50.11350">
    <property type="match status" value="1"/>
</dbReference>
<evidence type="ECO:0000256" key="3">
    <source>
        <dbReference type="ARBA" id="ARBA00022679"/>
    </source>
</evidence>
<evidence type="ECO:0000256" key="7">
    <source>
        <dbReference type="ARBA" id="ARBA00025803"/>
    </source>
</evidence>
<dbReference type="InterPro" id="IPR019378">
    <property type="entry name" value="GDP-Fuc_O-FucTrfase"/>
</dbReference>
<organism evidence="10 11">
    <name type="scientific">Basidiobolus ranarum</name>
    <dbReference type="NCBI Taxonomy" id="34480"/>
    <lineage>
        <taxon>Eukaryota</taxon>
        <taxon>Fungi</taxon>
        <taxon>Fungi incertae sedis</taxon>
        <taxon>Zoopagomycota</taxon>
        <taxon>Entomophthoromycotina</taxon>
        <taxon>Basidiobolomycetes</taxon>
        <taxon>Basidiobolales</taxon>
        <taxon>Basidiobolaceae</taxon>
        <taxon>Basidiobolus</taxon>
    </lineage>
</organism>
<comment type="similarity">
    <text evidence="7">Belongs to the glycosyltransferase 68 family.</text>
</comment>
<keyword evidence="9" id="KW-0472">Membrane</keyword>
<dbReference type="PANTHER" id="PTHR13398:SF0">
    <property type="entry name" value="GDP-FUCOSE PROTEIN O-FUCOSYLTRANSFERASE 2"/>
    <property type="match status" value="1"/>
</dbReference>
<dbReference type="InterPro" id="IPR045130">
    <property type="entry name" value="OFUT2-like"/>
</dbReference>